<dbReference type="EMBL" id="MU151343">
    <property type="protein sequence ID" value="KAF9444854.1"/>
    <property type="molecule type" value="Genomic_DNA"/>
</dbReference>
<feature type="region of interest" description="Disordered" evidence="1">
    <location>
        <begin position="436"/>
        <end position="465"/>
    </location>
</feature>
<evidence type="ECO:0008006" key="4">
    <source>
        <dbReference type="Google" id="ProtNLM"/>
    </source>
</evidence>
<feature type="compositionally biased region" description="Low complexity" evidence="1">
    <location>
        <begin position="594"/>
        <end position="613"/>
    </location>
</feature>
<evidence type="ECO:0000313" key="3">
    <source>
        <dbReference type="Proteomes" id="UP000807342"/>
    </source>
</evidence>
<reference evidence="2" key="1">
    <citation type="submission" date="2020-11" db="EMBL/GenBank/DDBJ databases">
        <authorList>
            <consortium name="DOE Joint Genome Institute"/>
            <person name="Ahrendt S."/>
            <person name="Riley R."/>
            <person name="Andreopoulos W."/>
            <person name="Labutti K."/>
            <person name="Pangilinan J."/>
            <person name="Ruiz-Duenas F.J."/>
            <person name="Barrasa J.M."/>
            <person name="Sanchez-Garcia M."/>
            <person name="Camarero S."/>
            <person name="Miyauchi S."/>
            <person name="Serrano A."/>
            <person name="Linde D."/>
            <person name="Babiker R."/>
            <person name="Drula E."/>
            <person name="Ayuso-Fernandez I."/>
            <person name="Pacheco R."/>
            <person name="Padilla G."/>
            <person name="Ferreira P."/>
            <person name="Barriuso J."/>
            <person name="Kellner H."/>
            <person name="Castanera R."/>
            <person name="Alfaro M."/>
            <person name="Ramirez L."/>
            <person name="Pisabarro A.G."/>
            <person name="Kuo A."/>
            <person name="Tritt A."/>
            <person name="Lipzen A."/>
            <person name="He G."/>
            <person name="Yan M."/>
            <person name="Ng V."/>
            <person name="Cullen D."/>
            <person name="Martin F."/>
            <person name="Rosso M.-N."/>
            <person name="Henrissat B."/>
            <person name="Hibbett D."/>
            <person name="Martinez A.T."/>
            <person name="Grigoriev I.V."/>
        </authorList>
    </citation>
    <scope>NUCLEOTIDE SEQUENCE</scope>
    <source>
        <strain evidence="2">MF-IS2</strain>
    </source>
</reference>
<dbReference type="PANTHER" id="PTHR14778:SF2">
    <property type="entry name" value="KINETOCHORE-ASSOCIATED PROTEIN DSN1 HOMOLOG"/>
    <property type="match status" value="1"/>
</dbReference>
<feature type="compositionally biased region" description="Basic and acidic residues" evidence="1">
    <location>
        <begin position="240"/>
        <end position="251"/>
    </location>
</feature>
<feature type="compositionally biased region" description="Low complexity" evidence="1">
    <location>
        <begin position="73"/>
        <end position="85"/>
    </location>
</feature>
<keyword evidence="3" id="KW-1185">Reference proteome</keyword>
<feature type="region of interest" description="Disordered" evidence="1">
    <location>
        <begin position="232"/>
        <end position="272"/>
    </location>
</feature>
<feature type="region of interest" description="Disordered" evidence="1">
    <location>
        <begin position="669"/>
        <end position="708"/>
    </location>
</feature>
<protein>
    <recommendedName>
        <fullName evidence="4">Mis12-Mtw1 family protein</fullName>
    </recommendedName>
</protein>
<dbReference type="OrthoDB" id="3364649at2759"/>
<feature type="compositionally biased region" description="Polar residues" evidence="1">
    <location>
        <begin position="13"/>
        <end position="22"/>
    </location>
</feature>
<feature type="compositionally biased region" description="Basic residues" evidence="1">
    <location>
        <begin position="38"/>
        <end position="52"/>
    </location>
</feature>
<dbReference type="GO" id="GO:0000444">
    <property type="term" value="C:MIS12/MIND type complex"/>
    <property type="evidence" value="ECO:0007669"/>
    <property type="project" value="InterPro"/>
</dbReference>
<sequence>MLINSTVTISMIPSGSQFQQPNTKRKADDSNPLVATAKRLKKDKSTTNKRKLLNAEETPTGLFIVRAPPTQDSSFSASQPLPSSSNGQAQIPPRPSSSQPVYRASSTPLSSSQPPNKKFRASSQTPLSSHAQSSRHIHPTPSPIPEDPELETAVRAMNDEAEHLRRQSRVPTVMDQNVDPAFQFPRSELANRKGKGKGKGKEVVTDTSLPIPENETPQIQRNKRLREGAMAAITSDREEDERVGRGQERGQNHRRRSSVSRGKRISSGFETTGIITSPHNSVSEKSFYKHIDCDLPDAERLRQLLIWCTIRASGTTTFSSSSTPSKPKTVPVNKQLPNLSAKATQVLNRVQDDIVRMLAERKIDLSLYGGPDTNKAGPSEVKLKENEQNSKNKDFEVKYSQQIRQLEEEEDQWKKVSYRYEEYSKRFSQAMEKRAAEATSLSSKAKGKRRQIETDEDLDELLPDPHDLAPDLRKSLDLARSALLQRSSTTNPPVLTTLRGTNLTRTEVTTTIDTLLEHATYKLDRLHSFVNAARTTTRVAEEMLNERFKLLVDNLEKRRVGGSGVDSSGATRGGVDVVKNYVRKETAPLHVQDAAAASSSATSGEGTSTSASAPGGGLMDLMRALSRVDTARHPSKIGDSVRRAAREVQRIGESGVGDRRLTAVYPPGILSGGTGNGHGNVMMTPRKAPGTPRRHGTPGRDRERTPGR</sequence>
<feature type="compositionally biased region" description="Basic and acidic residues" evidence="1">
    <location>
        <begin position="698"/>
        <end position="708"/>
    </location>
</feature>
<dbReference type="AlphaFoldDB" id="A0A9P5X711"/>
<evidence type="ECO:0000256" key="1">
    <source>
        <dbReference type="SAM" id="MobiDB-lite"/>
    </source>
</evidence>
<proteinExistence type="predicted"/>
<gene>
    <name evidence="2" type="ORF">P691DRAFT_806593</name>
</gene>
<dbReference type="Proteomes" id="UP000807342">
    <property type="component" value="Unassembled WGS sequence"/>
</dbReference>
<dbReference type="InterPro" id="IPR013218">
    <property type="entry name" value="Dsn1/Mis13"/>
</dbReference>
<feature type="region of interest" description="Disordered" evidence="1">
    <location>
        <begin position="593"/>
        <end position="618"/>
    </location>
</feature>
<dbReference type="PANTHER" id="PTHR14778">
    <property type="entry name" value="KINETOCHORE-ASSOCIATED PROTEIN DSN1 HOMOLOG"/>
    <property type="match status" value="1"/>
</dbReference>
<feature type="region of interest" description="Disordered" evidence="1">
    <location>
        <begin position="13"/>
        <end position="150"/>
    </location>
</feature>
<feature type="region of interest" description="Disordered" evidence="1">
    <location>
        <begin position="190"/>
        <end position="214"/>
    </location>
</feature>
<dbReference type="GO" id="GO:0007059">
    <property type="term" value="P:chromosome segregation"/>
    <property type="evidence" value="ECO:0007669"/>
    <property type="project" value="InterPro"/>
</dbReference>
<dbReference type="Pfam" id="PF08202">
    <property type="entry name" value="MIS13"/>
    <property type="match status" value="1"/>
</dbReference>
<feature type="compositionally biased region" description="Polar residues" evidence="1">
    <location>
        <begin position="96"/>
        <end position="132"/>
    </location>
</feature>
<organism evidence="2 3">
    <name type="scientific">Macrolepiota fuliginosa MF-IS2</name>
    <dbReference type="NCBI Taxonomy" id="1400762"/>
    <lineage>
        <taxon>Eukaryota</taxon>
        <taxon>Fungi</taxon>
        <taxon>Dikarya</taxon>
        <taxon>Basidiomycota</taxon>
        <taxon>Agaricomycotina</taxon>
        <taxon>Agaricomycetes</taxon>
        <taxon>Agaricomycetidae</taxon>
        <taxon>Agaricales</taxon>
        <taxon>Agaricineae</taxon>
        <taxon>Agaricaceae</taxon>
        <taxon>Macrolepiota</taxon>
    </lineage>
</organism>
<evidence type="ECO:0000313" key="2">
    <source>
        <dbReference type="EMBL" id="KAF9444854.1"/>
    </source>
</evidence>
<name>A0A9P5X711_9AGAR</name>
<comment type="caution">
    <text evidence="2">The sequence shown here is derived from an EMBL/GenBank/DDBJ whole genome shotgun (WGS) entry which is preliminary data.</text>
</comment>
<dbReference type="GO" id="GO:0051301">
    <property type="term" value="P:cell division"/>
    <property type="evidence" value="ECO:0007669"/>
    <property type="project" value="InterPro"/>
</dbReference>
<accession>A0A9P5X711</accession>
<feature type="compositionally biased region" description="Basic residues" evidence="1">
    <location>
        <begin position="252"/>
        <end position="264"/>
    </location>
</feature>
<feature type="region of interest" description="Disordered" evidence="1">
    <location>
        <begin position="369"/>
        <end position="389"/>
    </location>
</feature>